<dbReference type="RefSeq" id="WP_123421653.1">
    <property type="nucleotide sequence ID" value="NZ_RJUL01000005.1"/>
</dbReference>
<accession>A0A3N1PDP4</accession>
<protein>
    <submittedName>
        <fullName evidence="1">Uncharacterized protein</fullName>
    </submittedName>
</protein>
<name>A0A3N1PDP4_9GAMM</name>
<dbReference type="EMBL" id="RJUL01000005">
    <property type="protein sequence ID" value="ROQ25958.1"/>
    <property type="molecule type" value="Genomic_DNA"/>
</dbReference>
<dbReference type="Proteomes" id="UP000268033">
    <property type="component" value="Unassembled WGS sequence"/>
</dbReference>
<comment type="caution">
    <text evidence="1">The sequence shown here is derived from an EMBL/GenBank/DDBJ whole genome shotgun (WGS) entry which is preliminary data.</text>
</comment>
<evidence type="ECO:0000313" key="1">
    <source>
        <dbReference type="EMBL" id="ROQ25958.1"/>
    </source>
</evidence>
<evidence type="ECO:0000313" key="2">
    <source>
        <dbReference type="Proteomes" id="UP000268033"/>
    </source>
</evidence>
<dbReference type="AlphaFoldDB" id="A0A3N1PDP4"/>
<proteinExistence type="predicted"/>
<keyword evidence="2" id="KW-1185">Reference proteome</keyword>
<organism evidence="1 2">
    <name type="scientific">Gallaecimonas pentaromativorans</name>
    <dbReference type="NCBI Taxonomy" id="584787"/>
    <lineage>
        <taxon>Bacteria</taxon>
        <taxon>Pseudomonadati</taxon>
        <taxon>Pseudomonadota</taxon>
        <taxon>Gammaproteobacteria</taxon>
        <taxon>Enterobacterales</taxon>
        <taxon>Gallaecimonadaceae</taxon>
        <taxon>Gallaecimonas</taxon>
    </lineage>
</organism>
<gene>
    <name evidence="1" type="ORF">EDC28_105272</name>
</gene>
<sequence>MLNTLKQKLVQSGTHGGPDLEHSWSHQVRFDTAQIHLLKPGSLIEERVPSSYPCQLDAADFATNQAQASQLRRTLHSRITIASTLWQYRQPRWYKHQHEPFTLVTAIWGVEKLKRSLVEPTSTALAQYLKDDYQHHFNDQGGHNWQIRQKAIAYCATREYLSEPARVEAYYQQLVNGEANPAHLAQVLADYGDYIDSAVNADAAHVPTLFEEVTMGAMPWVRFEWGYHGFRPDNLYYASPLDTGHLLLLDFSFNRLLPDTDQYWLERAREDAAKVVTGTTVQRLALPQD</sequence>
<reference evidence="1 2" key="1">
    <citation type="submission" date="2018-11" db="EMBL/GenBank/DDBJ databases">
        <title>Genomic Encyclopedia of Type Strains, Phase IV (KMG-IV): sequencing the most valuable type-strain genomes for metagenomic binning, comparative biology and taxonomic classification.</title>
        <authorList>
            <person name="Goeker M."/>
        </authorList>
    </citation>
    <scope>NUCLEOTIDE SEQUENCE [LARGE SCALE GENOMIC DNA]</scope>
    <source>
        <strain evidence="1 2">DSM 21945</strain>
    </source>
</reference>